<keyword evidence="1" id="KW-1133">Transmembrane helix</keyword>
<gene>
    <name evidence="3" type="ORF">G2W53_026078</name>
</gene>
<protein>
    <recommendedName>
        <fullName evidence="2">Survival Motor Neuron Gemin2-binding domain-containing protein</fullName>
    </recommendedName>
</protein>
<feature type="transmembrane region" description="Helical" evidence="1">
    <location>
        <begin position="104"/>
        <end position="126"/>
    </location>
</feature>
<keyword evidence="4" id="KW-1185">Reference proteome</keyword>
<dbReference type="OrthoDB" id="197400at2759"/>
<name>A0A834WH39_9FABA</name>
<evidence type="ECO:0000256" key="1">
    <source>
        <dbReference type="SAM" id="Phobius"/>
    </source>
</evidence>
<evidence type="ECO:0000313" key="4">
    <source>
        <dbReference type="Proteomes" id="UP000634136"/>
    </source>
</evidence>
<dbReference type="EMBL" id="JAAIUW010000008">
    <property type="protein sequence ID" value="KAF7820623.1"/>
    <property type="molecule type" value="Genomic_DNA"/>
</dbReference>
<evidence type="ECO:0000259" key="2">
    <source>
        <dbReference type="Pfam" id="PF20636"/>
    </source>
</evidence>
<comment type="caution">
    <text evidence="3">The sequence shown here is derived from an EMBL/GenBank/DDBJ whole genome shotgun (WGS) entry which is preliminary data.</text>
</comment>
<organism evidence="3 4">
    <name type="scientific">Senna tora</name>
    <dbReference type="NCBI Taxonomy" id="362788"/>
    <lineage>
        <taxon>Eukaryota</taxon>
        <taxon>Viridiplantae</taxon>
        <taxon>Streptophyta</taxon>
        <taxon>Embryophyta</taxon>
        <taxon>Tracheophyta</taxon>
        <taxon>Spermatophyta</taxon>
        <taxon>Magnoliopsida</taxon>
        <taxon>eudicotyledons</taxon>
        <taxon>Gunneridae</taxon>
        <taxon>Pentapetalae</taxon>
        <taxon>rosids</taxon>
        <taxon>fabids</taxon>
        <taxon>Fabales</taxon>
        <taxon>Fabaceae</taxon>
        <taxon>Caesalpinioideae</taxon>
        <taxon>Cassia clade</taxon>
        <taxon>Senna</taxon>
    </lineage>
</organism>
<dbReference type="Proteomes" id="UP000634136">
    <property type="component" value="Unassembled WGS sequence"/>
</dbReference>
<dbReference type="Pfam" id="PF20636">
    <property type="entry name" value="SMN_G2-BD"/>
    <property type="match status" value="1"/>
</dbReference>
<keyword evidence="1" id="KW-0472">Membrane</keyword>
<dbReference type="InterPro" id="IPR049481">
    <property type="entry name" value="SMN_G2-BD"/>
</dbReference>
<feature type="domain" description="Survival Motor Neuron Gemin2-binding" evidence="2">
    <location>
        <begin position="13"/>
        <end position="38"/>
    </location>
</feature>
<dbReference type="AlphaFoldDB" id="A0A834WH39"/>
<proteinExistence type="predicted"/>
<accession>A0A834WH39</accession>
<dbReference type="CDD" id="cd22851">
    <property type="entry name" value="SMN_N"/>
    <property type="match status" value="1"/>
</dbReference>
<evidence type="ECO:0000313" key="3">
    <source>
        <dbReference type="EMBL" id="KAF7820623.1"/>
    </source>
</evidence>
<sequence length="188" mass="20762">MTGYLGELSYLSMGKEDDLWDDFALIKAFDRAISTYKHIFPFAANLVIPPQFHLHHPCLLYQQSDSSAFCSSSKHTSASSSFSPKASSSSCFSNPTAATTRRRFLILVIIGLVALFRGYVPLMAAISHKLSHRKLPSEVGGESDASKELRTDVGDETKVEARQQIDASDEESTLLLTRSKCWVCLDPP</sequence>
<reference evidence="3" key="1">
    <citation type="submission" date="2020-09" db="EMBL/GenBank/DDBJ databases">
        <title>Genome-Enabled Discovery of Anthraquinone Biosynthesis in Senna tora.</title>
        <authorList>
            <person name="Kang S.-H."/>
            <person name="Pandey R.P."/>
            <person name="Lee C.-M."/>
            <person name="Sim J.-S."/>
            <person name="Jeong J.-T."/>
            <person name="Choi B.-S."/>
            <person name="Jung M."/>
            <person name="Ginzburg D."/>
            <person name="Zhao K."/>
            <person name="Won S.Y."/>
            <person name="Oh T.-J."/>
            <person name="Yu Y."/>
            <person name="Kim N.-H."/>
            <person name="Lee O.R."/>
            <person name="Lee T.-H."/>
            <person name="Bashyal P."/>
            <person name="Kim T.-S."/>
            <person name="Lee W.-H."/>
            <person name="Kawkins C."/>
            <person name="Kim C.-K."/>
            <person name="Kim J.S."/>
            <person name="Ahn B.O."/>
            <person name="Rhee S.Y."/>
            <person name="Sohng J.K."/>
        </authorList>
    </citation>
    <scope>NUCLEOTIDE SEQUENCE</scope>
    <source>
        <tissue evidence="3">Leaf</tissue>
    </source>
</reference>
<keyword evidence="1" id="KW-0812">Transmembrane</keyword>